<organism evidence="1">
    <name type="scientific">Cryptococcus bacillisporus CA1280</name>
    <dbReference type="NCBI Taxonomy" id="1296109"/>
    <lineage>
        <taxon>Eukaryota</taxon>
        <taxon>Fungi</taxon>
        <taxon>Dikarya</taxon>
        <taxon>Basidiomycota</taxon>
        <taxon>Agaricomycotina</taxon>
        <taxon>Tremellomycetes</taxon>
        <taxon>Tremellales</taxon>
        <taxon>Cryptococcaceae</taxon>
        <taxon>Cryptococcus</taxon>
        <taxon>Cryptococcus gattii species complex</taxon>
    </lineage>
</organism>
<protein>
    <submittedName>
        <fullName evidence="1">Uncharacterized protein</fullName>
    </submittedName>
</protein>
<dbReference type="EMBL" id="KN847975">
    <property type="protein sequence ID" value="KIR49103.1"/>
    <property type="molecule type" value="Genomic_DNA"/>
</dbReference>
<dbReference type="AlphaFoldDB" id="A0A0D0ULR1"/>
<sequence length="54" mass="6310">MLSAVWSNNIHLLIDSFQNHPLLSYDRHQIISTNAPMTPRQHTLIKFALLRKDL</sequence>
<evidence type="ECO:0000313" key="1">
    <source>
        <dbReference type="EMBL" id="KIR49103.1"/>
    </source>
</evidence>
<proteinExistence type="predicted"/>
<dbReference type="OrthoDB" id="10331704at2759"/>
<reference evidence="1" key="1">
    <citation type="submission" date="2015-01" db="EMBL/GenBank/DDBJ databases">
        <title>The Genome Sequence of Cryptococcus gattii CA1280.</title>
        <authorList>
            <consortium name="The Broad Institute Genomics Platform"/>
            <person name="Cuomo C."/>
            <person name="Litvintseva A."/>
            <person name="Chen Y."/>
            <person name="Heitman J."/>
            <person name="Sun S."/>
            <person name="Springer D."/>
            <person name="Dromer F."/>
            <person name="Young S."/>
            <person name="Zeng Q."/>
            <person name="Gargeya S."/>
            <person name="Abouelleil A."/>
            <person name="Alvarado L."/>
            <person name="Chapman S.B."/>
            <person name="Gainer-Dewar J."/>
            <person name="Goldberg J."/>
            <person name="Griggs A."/>
            <person name="Gujja S."/>
            <person name="Hansen M."/>
            <person name="Howarth C."/>
            <person name="Imamovic A."/>
            <person name="Larimer J."/>
            <person name="Murphy C."/>
            <person name="Naylor J."/>
            <person name="Pearson M."/>
            <person name="Priest M."/>
            <person name="Roberts A."/>
            <person name="Saif S."/>
            <person name="Shea T."/>
            <person name="Sykes S."/>
            <person name="Wortman J."/>
            <person name="Nusbaum C."/>
            <person name="Birren B."/>
        </authorList>
    </citation>
    <scope>NUCLEOTIDE SEQUENCE [LARGE SCALE GENOMIC DNA]</scope>
    <source>
        <strain evidence="1">CA1280</strain>
    </source>
</reference>
<accession>A0A0D0ULR1</accession>
<gene>
    <name evidence="1" type="ORF">I312_01254</name>
</gene>
<name>A0A0D0ULR1_CRYGA</name>
<dbReference type="HOGENOM" id="CLU_3050258_0_0_1"/>